<accession>I0EKS6</accession>
<evidence type="ECO:0000256" key="1">
    <source>
        <dbReference type="SAM" id="SignalP"/>
    </source>
</evidence>
<dbReference type="PRINTS" id="PR01776">
    <property type="entry name" value="HPOMPFAMILY"/>
</dbReference>
<proteinExistence type="predicted"/>
<evidence type="ECO:0000313" key="2">
    <source>
        <dbReference type="EMBL" id="AFI03545.1"/>
    </source>
</evidence>
<dbReference type="InterPro" id="IPR002718">
    <property type="entry name" value="OMP_Helicobacter"/>
</dbReference>
<sequence length="249" mass="28248">MLRKVVLLGALAGVLAHAENSSAFVGLNFQVSMIQNQTKMVNENGTQKPLMKFPPYAGAGVQIGYKQFFGKKKWFGMRYYGFFDYNHNRFGVMKKGIPVGESGFNYNSFSFGGNTLTEKDSYQGQYFINLFTYGVALDTLWNFVNKDNMVFGFVVGVQLAGDSWASSIGKEIGDYAKHHSNSSYSPANFQFLFNFGIRTHIAKYNSLELAIKVPTITHKYFSLENEQGYTLQANIRRVYALQINYMRDF</sequence>
<dbReference type="Pfam" id="PF01856">
    <property type="entry name" value="HP_OMP"/>
    <property type="match status" value="1"/>
</dbReference>
<keyword evidence="3" id="KW-1185">Reference proteome</keyword>
<dbReference type="PATRIC" id="fig|182217.3.peg.265"/>
<dbReference type="HOGENOM" id="CLU_026212_5_1_7"/>
<dbReference type="RefSeq" id="WP_014660418.1">
    <property type="nucleotide sequence ID" value="NC_017737.1"/>
</dbReference>
<dbReference type="EMBL" id="CP003479">
    <property type="protein sequence ID" value="AFI03545.1"/>
    <property type="molecule type" value="Genomic_DNA"/>
</dbReference>
<feature type="chain" id="PRO_5003625584" evidence="1">
    <location>
        <begin position="19"/>
        <end position="249"/>
    </location>
</feature>
<reference evidence="3" key="1">
    <citation type="submission" date="2012-04" db="EMBL/GenBank/DDBJ databases">
        <title>Complete genome sequence of Helicobacter cetorum strain MIT 00-7128.</title>
        <authorList>
            <person name="Kersulyte D."/>
            <person name="Berg D.E."/>
        </authorList>
    </citation>
    <scope>NUCLEOTIDE SEQUENCE [LARGE SCALE GENOMIC DNA]</scope>
    <source>
        <strain evidence="3">MIT 00-7128</strain>
    </source>
</reference>
<dbReference type="KEGG" id="hce:HCW_01280"/>
<dbReference type="Proteomes" id="UP000005010">
    <property type="component" value="Chromosome"/>
</dbReference>
<keyword evidence="1" id="KW-0732">Signal</keyword>
<gene>
    <name evidence="2" type="ordered locus">HCW_01280</name>
</gene>
<name>I0EKS6_HELC0</name>
<dbReference type="STRING" id="182217.HCW_01280"/>
<protein>
    <submittedName>
        <fullName evidence="2">Outer membrane protein HorJ</fullName>
    </submittedName>
</protein>
<evidence type="ECO:0000313" key="3">
    <source>
        <dbReference type="Proteomes" id="UP000005010"/>
    </source>
</evidence>
<dbReference type="AlphaFoldDB" id="I0EKS6"/>
<organism evidence="2 3">
    <name type="scientific">Helicobacter cetorum (strain ATCC BAA-429 / MIT 00-7128)</name>
    <dbReference type="NCBI Taxonomy" id="182217"/>
    <lineage>
        <taxon>Bacteria</taxon>
        <taxon>Pseudomonadati</taxon>
        <taxon>Campylobacterota</taxon>
        <taxon>Epsilonproteobacteria</taxon>
        <taxon>Campylobacterales</taxon>
        <taxon>Helicobacteraceae</taxon>
        <taxon>Helicobacter</taxon>
    </lineage>
</organism>
<feature type="signal peptide" evidence="1">
    <location>
        <begin position="1"/>
        <end position="18"/>
    </location>
</feature>